<dbReference type="PANTHER" id="PTHR43272">
    <property type="entry name" value="LONG-CHAIN-FATTY-ACID--COA LIGASE"/>
    <property type="match status" value="1"/>
</dbReference>
<evidence type="ECO:0000259" key="3">
    <source>
        <dbReference type="Pfam" id="PF00501"/>
    </source>
</evidence>
<dbReference type="Gene3D" id="3.40.50.12780">
    <property type="entry name" value="N-terminal domain of ligase-like"/>
    <property type="match status" value="1"/>
</dbReference>
<dbReference type="GO" id="GO:0004467">
    <property type="term" value="F:long-chain fatty acid-CoA ligase activity"/>
    <property type="evidence" value="ECO:0007669"/>
    <property type="project" value="TreeGrafter"/>
</dbReference>
<keyword evidence="1" id="KW-0547">Nucleotide-binding</keyword>
<evidence type="ECO:0000256" key="2">
    <source>
        <dbReference type="ARBA" id="ARBA00022840"/>
    </source>
</evidence>
<dbReference type="SUPFAM" id="SSF56801">
    <property type="entry name" value="Acetyl-CoA synthetase-like"/>
    <property type="match status" value="1"/>
</dbReference>
<dbReference type="PATRIC" id="fig|762968.3.peg.208"/>
<gene>
    <name evidence="4" type="ORF">HMPREF9441_00234</name>
</gene>
<dbReference type="PROSITE" id="PS00455">
    <property type="entry name" value="AMP_BINDING"/>
    <property type="match status" value="1"/>
</dbReference>
<evidence type="ECO:0000256" key="1">
    <source>
        <dbReference type="ARBA" id="ARBA00022741"/>
    </source>
</evidence>
<dbReference type="GO" id="GO:0016020">
    <property type="term" value="C:membrane"/>
    <property type="evidence" value="ECO:0007669"/>
    <property type="project" value="TreeGrafter"/>
</dbReference>
<dbReference type="Proteomes" id="UP000003598">
    <property type="component" value="Unassembled WGS sequence"/>
</dbReference>
<dbReference type="InterPro" id="IPR042099">
    <property type="entry name" value="ANL_N_sf"/>
</dbReference>
<accession>G5SLL5</accession>
<dbReference type="HOGENOM" id="CLU_000022_45_5_10"/>
<dbReference type="CDD" id="cd05907">
    <property type="entry name" value="VL_LC_FACS_like"/>
    <property type="match status" value="1"/>
</dbReference>
<dbReference type="InterPro" id="IPR000873">
    <property type="entry name" value="AMP-dep_synth/lig_dom"/>
</dbReference>
<dbReference type="GeneID" id="93556021"/>
<reference evidence="4 5" key="1">
    <citation type="submission" date="2011-03" db="EMBL/GenBank/DDBJ databases">
        <authorList>
            <person name="Weinstock G."/>
            <person name="Sodergren E."/>
            <person name="Clifton S."/>
            <person name="Fulton L."/>
            <person name="Fulton B."/>
            <person name="Courtney L."/>
            <person name="Fronick C."/>
            <person name="Harrison M."/>
            <person name="Strong C."/>
            <person name="Farmer C."/>
            <person name="Delahaunty K."/>
            <person name="Markovic C."/>
            <person name="Hall O."/>
            <person name="Minx P."/>
            <person name="Tomlinson C."/>
            <person name="Mitreva M."/>
            <person name="Hou S."/>
            <person name="Chen J."/>
            <person name="Wollam A."/>
            <person name="Pepin K.H."/>
            <person name="Johnson M."/>
            <person name="Bhonagiri V."/>
            <person name="Zhang X."/>
            <person name="Suruliraj S."/>
            <person name="Warren W."/>
            <person name="Chinwalla A."/>
            <person name="Mardis E.R."/>
            <person name="Wilson R.K."/>
        </authorList>
    </citation>
    <scope>NUCLEOTIDE SEQUENCE [LARGE SCALE GENOMIC DNA]</scope>
    <source>
        <strain evidence="4 5">YIT 11840</strain>
    </source>
</reference>
<feature type="domain" description="AMP-dependent synthetase/ligase" evidence="3">
    <location>
        <begin position="12"/>
        <end position="430"/>
    </location>
</feature>
<dbReference type="Pfam" id="PF23562">
    <property type="entry name" value="AMP-binding_C_3"/>
    <property type="match status" value="1"/>
</dbReference>
<proteinExistence type="predicted"/>
<dbReference type="EMBL" id="AFFY01000003">
    <property type="protein sequence ID" value="EHH01781.1"/>
    <property type="molecule type" value="Genomic_DNA"/>
</dbReference>
<organism evidence="4 5">
    <name type="scientific">Paraprevotella clara YIT 11840</name>
    <dbReference type="NCBI Taxonomy" id="762968"/>
    <lineage>
        <taxon>Bacteria</taxon>
        <taxon>Pseudomonadati</taxon>
        <taxon>Bacteroidota</taxon>
        <taxon>Bacteroidia</taxon>
        <taxon>Bacteroidales</taxon>
        <taxon>Prevotellaceae</taxon>
        <taxon>Paraprevotella</taxon>
    </lineage>
</organism>
<dbReference type="OrthoDB" id="9803968at2"/>
<keyword evidence="5" id="KW-1185">Reference proteome</keyword>
<dbReference type="STRING" id="762968.HMPREF9441_00234"/>
<sequence length="629" mass="71068">MLNTSLFSVLVHEQAKRYGDKTAMSYRDYEKNVWVPVSWNRFSEVVRKVSASLLALGVDVQENLAVFSQNMPECLYVDFGAYGVRAVTIPFYATSSESQVVYMVNDAEIRYVFVGEQYQYDIAFRSMPHCPTLQKLIIFDSSVVKNPQDTVSVYFEEFLQAGAGHEENEELKRRAAELRMDDLANILYTSGTTGASKGVMLSHRMYHDAIIANDAVLTLGEKDVVLNFLPFTHVFERAWSYLCLSEGAQLAVNLRPADVLQSLQEVHPTCMCAVPRFWEKVYAGVQEKIRQSNPVQRKLLHEALQVGKAYNVHYKMRGLIPPVSLRLRYAFFEKTVIALLKRTLGFENANFFPTAGAAIPPVVEEFVHSAGINMVAGYGLTESTATVSCDRNGQPKTIGSVGRLIGGLQLKFGEDNEILLRGTSITKGYYRKDEATRAAIDEDGWFHTGDAGYLKNGELFLTDRIKDLFKTSNGKYIAPQMIESKLVVDRYIDQIVVIADQRKFVSALIVPEYNLLKDFAERHHIRFTDTADLCRNADINKMLLFRINTLQQEFAHYEQVKRITLLPEPFSMEKGELTNTLKVKRPVVNRNYAAEIEAMYVEDTPPEVDKLCTLPPSLEQKGDGMIVGQ</sequence>
<dbReference type="Pfam" id="PF00501">
    <property type="entry name" value="AMP-binding"/>
    <property type="match status" value="1"/>
</dbReference>
<protein>
    <submittedName>
        <fullName evidence="4">AMP-binding enzyme</fullName>
    </submittedName>
</protein>
<keyword evidence="2" id="KW-0067">ATP-binding</keyword>
<dbReference type="AlphaFoldDB" id="G5SLL5"/>
<evidence type="ECO:0000313" key="4">
    <source>
        <dbReference type="EMBL" id="EHH01781.1"/>
    </source>
</evidence>
<dbReference type="eggNOG" id="COG1022">
    <property type="taxonomic scope" value="Bacteria"/>
</dbReference>
<evidence type="ECO:0000313" key="5">
    <source>
        <dbReference type="Proteomes" id="UP000003598"/>
    </source>
</evidence>
<dbReference type="RefSeq" id="WP_008617005.1">
    <property type="nucleotide sequence ID" value="NZ_JH376579.1"/>
</dbReference>
<dbReference type="InterPro" id="IPR020845">
    <property type="entry name" value="AMP-binding_CS"/>
</dbReference>
<dbReference type="GO" id="GO:0005524">
    <property type="term" value="F:ATP binding"/>
    <property type="evidence" value="ECO:0007669"/>
    <property type="project" value="UniProtKB-KW"/>
</dbReference>
<comment type="caution">
    <text evidence="4">The sequence shown here is derived from an EMBL/GenBank/DDBJ whole genome shotgun (WGS) entry which is preliminary data.</text>
</comment>
<name>G5SLL5_9BACT</name>
<dbReference type="PANTHER" id="PTHR43272:SF33">
    <property type="entry name" value="AMP-BINDING DOMAIN-CONTAINING PROTEIN-RELATED"/>
    <property type="match status" value="1"/>
</dbReference>